<dbReference type="AlphaFoldDB" id="A0A517R4V4"/>
<reference evidence="2 3" key="1">
    <citation type="submission" date="2019-02" db="EMBL/GenBank/DDBJ databases">
        <title>Deep-cultivation of Planctomycetes and their phenomic and genomic characterization uncovers novel biology.</title>
        <authorList>
            <person name="Wiegand S."/>
            <person name="Jogler M."/>
            <person name="Boedeker C."/>
            <person name="Pinto D."/>
            <person name="Vollmers J."/>
            <person name="Rivas-Marin E."/>
            <person name="Kohn T."/>
            <person name="Peeters S.H."/>
            <person name="Heuer A."/>
            <person name="Rast P."/>
            <person name="Oberbeckmann S."/>
            <person name="Bunk B."/>
            <person name="Jeske O."/>
            <person name="Meyerdierks A."/>
            <person name="Storesund J.E."/>
            <person name="Kallscheuer N."/>
            <person name="Luecker S."/>
            <person name="Lage O.M."/>
            <person name="Pohl T."/>
            <person name="Merkel B.J."/>
            <person name="Hornburger P."/>
            <person name="Mueller R.-W."/>
            <person name="Bruemmer F."/>
            <person name="Labrenz M."/>
            <person name="Spormann A.M."/>
            <person name="Op den Camp H."/>
            <person name="Overmann J."/>
            <person name="Amann R."/>
            <person name="Jetten M.S.M."/>
            <person name="Mascher T."/>
            <person name="Medema M.H."/>
            <person name="Devos D.P."/>
            <person name="Kaster A.-K."/>
            <person name="Ovreas L."/>
            <person name="Rohde M."/>
            <person name="Galperin M.Y."/>
            <person name="Jogler C."/>
        </authorList>
    </citation>
    <scope>NUCLEOTIDE SEQUENCE [LARGE SCALE GENOMIC DNA]</scope>
    <source>
        <strain evidence="2 3">Pan189</strain>
    </source>
</reference>
<dbReference type="KEGG" id="svp:Pan189_33140"/>
<dbReference type="Proteomes" id="UP000317318">
    <property type="component" value="Chromosome"/>
</dbReference>
<keyword evidence="1" id="KW-0812">Transmembrane</keyword>
<sequence>MRSRRRLSLQFMWLFGIMAFFGTLAAGFYGVGIVWMLIATPFLARWITKARQE</sequence>
<accession>A0A517R4V4</accession>
<dbReference type="RefSeq" id="WP_310820618.1">
    <property type="nucleotide sequence ID" value="NZ_CP036268.1"/>
</dbReference>
<organism evidence="2 3">
    <name type="scientific">Stratiformator vulcanicus</name>
    <dbReference type="NCBI Taxonomy" id="2527980"/>
    <lineage>
        <taxon>Bacteria</taxon>
        <taxon>Pseudomonadati</taxon>
        <taxon>Planctomycetota</taxon>
        <taxon>Planctomycetia</taxon>
        <taxon>Planctomycetales</taxon>
        <taxon>Planctomycetaceae</taxon>
        <taxon>Stratiformator</taxon>
    </lineage>
</organism>
<dbReference type="EMBL" id="CP036268">
    <property type="protein sequence ID" value="QDT38915.1"/>
    <property type="molecule type" value="Genomic_DNA"/>
</dbReference>
<keyword evidence="1" id="KW-0472">Membrane</keyword>
<keyword evidence="1" id="KW-1133">Transmembrane helix</keyword>
<name>A0A517R4V4_9PLAN</name>
<protein>
    <submittedName>
        <fullName evidence="2">Uncharacterized protein</fullName>
    </submittedName>
</protein>
<keyword evidence="3" id="KW-1185">Reference proteome</keyword>
<evidence type="ECO:0000313" key="3">
    <source>
        <dbReference type="Proteomes" id="UP000317318"/>
    </source>
</evidence>
<evidence type="ECO:0000313" key="2">
    <source>
        <dbReference type="EMBL" id="QDT38915.1"/>
    </source>
</evidence>
<proteinExistence type="predicted"/>
<feature type="transmembrane region" description="Helical" evidence="1">
    <location>
        <begin position="12"/>
        <end position="38"/>
    </location>
</feature>
<evidence type="ECO:0000256" key="1">
    <source>
        <dbReference type="SAM" id="Phobius"/>
    </source>
</evidence>
<gene>
    <name evidence="2" type="ORF">Pan189_33140</name>
</gene>